<evidence type="ECO:0000313" key="2">
    <source>
        <dbReference type="Proteomes" id="UP001341840"/>
    </source>
</evidence>
<organism evidence="1 2">
    <name type="scientific">Stylosanthes scabra</name>
    <dbReference type="NCBI Taxonomy" id="79078"/>
    <lineage>
        <taxon>Eukaryota</taxon>
        <taxon>Viridiplantae</taxon>
        <taxon>Streptophyta</taxon>
        <taxon>Embryophyta</taxon>
        <taxon>Tracheophyta</taxon>
        <taxon>Spermatophyta</taxon>
        <taxon>Magnoliopsida</taxon>
        <taxon>eudicotyledons</taxon>
        <taxon>Gunneridae</taxon>
        <taxon>Pentapetalae</taxon>
        <taxon>rosids</taxon>
        <taxon>fabids</taxon>
        <taxon>Fabales</taxon>
        <taxon>Fabaceae</taxon>
        <taxon>Papilionoideae</taxon>
        <taxon>50 kb inversion clade</taxon>
        <taxon>dalbergioids sensu lato</taxon>
        <taxon>Dalbergieae</taxon>
        <taxon>Pterocarpus clade</taxon>
        <taxon>Stylosanthes</taxon>
    </lineage>
</organism>
<evidence type="ECO:0000313" key="1">
    <source>
        <dbReference type="EMBL" id="MED6217057.1"/>
    </source>
</evidence>
<sequence>MEGFPQKDLEFGRAAKVLKSIPNLLLSTMFKELIYERMEQLEGYVVTRRNRIVTSLIKSPK</sequence>
<keyword evidence="2" id="KW-1185">Reference proteome</keyword>
<reference evidence="1 2" key="1">
    <citation type="journal article" date="2023" name="Plants (Basel)">
        <title>Bridging the Gap: Combining Genomics and Transcriptomics Approaches to Understand Stylosanthes scabra, an Orphan Legume from the Brazilian Caatinga.</title>
        <authorList>
            <person name="Ferreira-Neto J.R.C."/>
            <person name="da Silva M.D."/>
            <person name="Binneck E."/>
            <person name="de Melo N.F."/>
            <person name="da Silva R.H."/>
            <person name="de Melo A.L.T.M."/>
            <person name="Pandolfi V."/>
            <person name="Bustamante F.O."/>
            <person name="Brasileiro-Vidal A.C."/>
            <person name="Benko-Iseppon A.M."/>
        </authorList>
    </citation>
    <scope>NUCLEOTIDE SEQUENCE [LARGE SCALE GENOMIC DNA]</scope>
    <source>
        <tissue evidence="1">Leaves</tissue>
    </source>
</reference>
<dbReference type="Proteomes" id="UP001341840">
    <property type="component" value="Unassembled WGS sequence"/>
</dbReference>
<accession>A0ABU6Z551</accession>
<dbReference type="EMBL" id="JASCZI010271897">
    <property type="protein sequence ID" value="MED6217057.1"/>
    <property type="molecule type" value="Genomic_DNA"/>
</dbReference>
<protein>
    <submittedName>
        <fullName evidence="1">Uncharacterized protein</fullName>
    </submittedName>
</protein>
<gene>
    <name evidence="1" type="ORF">PIB30_014041</name>
</gene>
<proteinExistence type="predicted"/>
<comment type="caution">
    <text evidence="1">The sequence shown here is derived from an EMBL/GenBank/DDBJ whole genome shotgun (WGS) entry which is preliminary data.</text>
</comment>
<name>A0ABU6Z551_9FABA</name>